<feature type="compositionally biased region" description="Low complexity" evidence="1">
    <location>
        <begin position="420"/>
        <end position="431"/>
    </location>
</feature>
<protein>
    <submittedName>
        <fullName evidence="4">Uncharacterized protein</fullName>
    </submittedName>
</protein>
<keyword evidence="2" id="KW-0472">Membrane</keyword>
<evidence type="ECO:0000256" key="1">
    <source>
        <dbReference type="SAM" id="MobiDB-lite"/>
    </source>
</evidence>
<evidence type="ECO:0000313" key="4">
    <source>
        <dbReference type="RefSeq" id="XP_027203196.1"/>
    </source>
</evidence>
<accession>A0A6P6YE57</accession>
<dbReference type="AlphaFoldDB" id="A0A6P6YE57"/>
<name>A0A6P6YE57_DERPT</name>
<feature type="region of interest" description="Disordered" evidence="1">
    <location>
        <begin position="386"/>
        <end position="447"/>
    </location>
</feature>
<sequence length="725" mass="81689">MFCRSLLVTSVVIMIMINVIFNMVDATNKNIGRNNHRHNKRSMAIHKNNIIKNESSFWHKPSLLSSAQSFQMPIHENPSTDVYRSNQNQNRNQQKNMIITTTTTHQGWKPSNLKNLLIDKQHNQQPTINKNEGMIPIIKANHLFTTPILQRSNKIVNHSTSTNAHFTNNHHHHPHRAMSGRSSTSLASLASLRKSPSIENLNFVENNRHLWNSLTSSSISNDLLDNELNQIQTEIIKKYKPPLDSMNSLGKQIALFLLNRNRESNPTATTTSMAKHAIQPITKAMKSTNIQTLNSQSYQDQSMPNAYISMDTLPMSSPRYEAIIVDHKTQQHSNGPNNPISDTRTISPSYLTTIGQTQMPIKNLFVTVPFGIDSSTAINAEWPSLVQHNGQGDDADDDGGSDGRKTYVSSTSIINQDSFHPQQQHPNQRPRTSTMIKSSSSSSSLMNNEPTDFVFMAANLATTNKDRLIEAPSTLKASSSMTGSITTNFHQHHPQANANNNNNNDIGTSAFIPIQSSNSISFEPLLITNNQLVGSVSNIQNYNDQQQQQYYQQPQQANEQFHWSPEVKNVVLKMELPVHVTGSSNRPSPSTISQNYHYRPTYRASNDDDDDGGDGNNGNNNNNNNNDDYLNSMQPSPSPKSSYLQDDIHNSDSGNSYQLSLPYPMQQQSIPSTTKYRSNHNHHPHFKQQQSKMMNIYSDNNNQMPTTINMDHLDQLIDAPHHYYF</sequence>
<proteinExistence type="predicted"/>
<evidence type="ECO:0000256" key="2">
    <source>
        <dbReference type="SAM" id="Phobius"/>
    </source>
</evidence>
<dbReference type="RefSeq" id="XP_027203196.1">
    <property type="nucleotide sequence ID" value="XM_027347395.1"/>
</dbReference>
<dbReference type="Proteomes" id="UP000515146">
    <property type="component" value="Unplaced"/>
</dbReference>
<organism evidence="3 4">
    <name type="scientific">Dermatophagoides pteronyssinus</name>
    <name type="common">European house dust mite</name>
    <dbReference type="NCBI Taxonomy" id="6956"/>
    <lineage>
        <taxon>Eukaryota</taxon>
        <taxon>Metazoa</taxon>
        <taxon>Ecdysozoa</taxon>
        <taxon>Arthropoda</taxon>
        <taxon>Chelicerata</taxon>
        <taxon>Arachnida</taxon>
        <taxon>Acari</taxon>
        <taxon>Acariformes</taxon>
        <taxon>Sarcoptiformes</taxon>
        <taxon>Astigmata</taxon>
        <taxon>Psoroptidia</taxon>
        <taxon>Analgoidea</taxon>
        <taxon>Pyroglyphidae</taxon>
        <taxon>Dermatophagoidinae</taxon>
        <taxon>Dermatophagoides</taxon>
    </lineage>
</organism>
<feature type="compositionally biased region" description="Polar residues" evidence="1">
    <location>
        <begin position="629"/>
        <end position="644"/>
    </location>
</feature>
<feature type="region of interest" description="Disordered" evidence="1">
    <location>
        <begin position="163"/>
        <end position="187"/>
    </location>
</feature>
<keyword evidence="3" id="KW-1185">Reference proteome</keyword>
<keyword evidence="2" id="KW-0812">Transmembrane</keyword>
<feature type="compositionally biased region" description="Basic residues" evidence="1">
    <location>
        <begin position="168"/>
        <end position="178"/>
    </location>
</feature>
<feature type="compositionally biased region" description="Polar residues" evidence="1">
    <location>
        <begin position="651"/>
        <end position="660"/>
    </location>
</feature>
<dbReference type="InParanoid" id="A0A6P6YE57"/>
<feature type="compositionally biased region" description="Polar residues" evidence="1">
    <location>
        <begin position="407"/>
        <end position="419"/>
    </location>
</feature>
<keyword evidence="2" id="KW-1133">Transmembrane helix</keyword>
<feature type="transmembrane region" description="Helical" evidence="2">
    <location>
        <begin position="6"/>
        <end position="24"/>
    </location>
</feature>
<dbReference type="KEGG" id="dpte:113797078"/>
<dbReference type="OrthoDB" id="10635655at2759"/>
<feature type="region of interest" description="Disordered" evidence="1">
    <location>
        <begin position="600"/>
        <end position="660"/>
    </location>
</feature>
<evidence type="ECO:0000313" key="3">
    <source>
        <dbReference type="Proteomes" id="UP000515146"/>
    </source>
</evidence>
<feature type="compositionally biased region" description="Low complexity" evidence="1">
    <location>
        <begin position="617"/>
        <end position="628"/>
    </location>
</feature>
<gene>
    <name evidence="4" type="primary">LOC113797078</name>
</gene>
<reference evidence="4" key="1">
    <citation type="submission" date="2025-08" db="UniProtKB">
        <authorList>
            <consortium name="RefSeq"/>
        </authorList>
    </citation>
    <scope>IDENTIFICATION</scope>
    <source>
        <strain evidence="4">Airmid</strain>
    </source>
</reference>